<feature type="compositionally biased region" description="Basic and acidic residues" evidence="1">
    <location>
        <begin position="20"/>
        <end position="32"/>
    </location>
</feature>
<dbReference type="Pfam" id="PF00903">
    <property type="entry name" value="Glyoxalase"/>
    <property type="match status" value="1"/>
</dbReference>
<dbReference type="GO" id="GO:0004364">
    <property type="term" value="F:glutathione transferase activity"/>
    <property type="evidence" value="ECO:0007669"/>
    <property type="project" value="TreeGrafter"/>
</dbReference>
<dbReference type="SUPFAM" id="SSF52833">
    <property type="entry name" value="Thioredoxin-like"/>
    <property type="match status" value="1"/>
</dbReference>
<dbReference type="SUPFAM" id="SSF54593">
    <property type="entry name" value="Glyoxalase/Bleomycin resistance protein/Dihydroxybiphenyl dioxygenase"/>
    <property type="match status" value="1"/>
</dbReference>
<sequence>MTKRQSATEPMEDVSFDNSQDAKKQKQVHETSVKATQENDAYEIESDFLKKSIFEVYYMEVHGRAEDTRFLLEYVGANYRNRSAVNWPKGKSETMFGYLPQLIHTKPDGSKFELAECKSMSKYLAVLFGLWGSTIEEEATLDMLFDSITDNMTDIMINEAWDKPDMHELTAFERVMDKAKPVLQGLERFLVKNGSNGYFLGHKTTLPDLALFSWLEYFFLEYTALAEKHFSEESSSLYSGIFKVYQRLNQNPRLRAYIDGGRWKHKSCSHFLSMNTTAFFAKDPEKLHKFYTETLGLNCVLDVQPATGHRYIEYEFPHSETRFTVDYLGENCPVDYQKSTPADSIVLNVRNVFDVHAMLAKKGVEFTFGPKDEGWGCIGEFADPEGNQIMIMSPSTGNGPSA</sequence>
<dbReference type="PROSITE" id="PS51819">
    <property type="entry name" value="VOC"/>
    <property type="match status" value="1"/>
</dbReference>
<dbReference type="Gene3D" id="3.40.30.10">
    <property type="entry name" value="Glutaredoxin"/>
    <property type="match status" value="1"/>
</dbReference>
<evidence type="ECO:0000259" key="2">
    <source>
        <dbReference type="PROSITE" id="PS50404"/>
    </source>
</evidence>
<dbReference type="InterPro" id="IPR036282">
    <property type="entry name" value="Glutathione-S-Trfase_C_sf"/>
</dbReference>
<dbReference type="InterPro" id="IPR004360">
    <property type="entry name" value="Glyas_Fos-R_dOase_dom"/>
</dbReference>
<evidence type="ECO:0000313" key="5">
    <source>
        <dbReference type="EMBL" id="KAG0269737.1"/>
    </source>
</evidence>
<dbReference type="Pfam" id="PF14497">
    <property type="entry name" value="GST_C_3"/>
    <property type="match status" value="1"/>
</dbReference>
<dbReference type="EMBL" id="JAAAJB010000019">
    <property type="protein sequence ID" value="KAG0269737.1"/>
    <property type="molecule type" value="Genomic_DNA"/>
</dbReference>
<organism evidence="5 6">
    <name type="scientific">Actinomortierella ambigua</name>
    <dbReference type="NCBI Taxonomy" id="1343610"/>
    <lineage>
        <taxon>Eukaryota</taxon>
        <taxon>Fungi</taxon>
        <taxon>Fungi incertae sedis</taxon>
        <taxon>Mucoromycota</taxon>
        <taxon>Mortierellomycotina</taxon>
        <taxon>Mortierellomycetes</taxon>
        <taxon>Mortierellales</taxon>
        <taxon>Mortierellaceae</taxon>
        <taxon>Actinomortierella</taxon>
    </lineage>
</organism>
<dbReference type="InterPro" id="IPR037523">
    <property type="entry name" value="VOC_core"/>
</dbReference>
<dbReference type="InterPro" id="IPR029068">
    <property type="entry name" value="Glyas_Bleomycin-R_OHBP_Dase"/>
</dbReference>
<dbReference type="PROSITE" id="PS50404">
    <property type="entry name" value="GST_NTER"/>
    <property type="match status" value="1"/>
</dbReference>
<protein>
    <submittedName>
        <fullName evidence="5">Uncharacterized protein</fullName>
    </submittedName>
</protein>
<dbReference type="InterPro" id="IPR010987">
    <property type="entry name" value="Glutathione-S-Trfase_C-like"/>
</dbReference>
<name>A0A9P6UBS9_9FUNG</name>
<dbReference type="InterPro" id="IPR004045">
    <property type="entry name" value="Glutathione_S-Trfase_N"/>
</dbReference>
<dbReference type="PANTHER" id="PTHR11571">
    <property type="entry name" value="GLUTATHIONE S-TRANSFERASE"/>
    <property type="match status" value="1"/>
</dbReference>
<feature type="domain" description="VOC" evidence="4">
    <location>
        <begin position="273"/>
        <end position="394"/>
    </location>
</feature>
<dbReference type="InterPro" id="IPR004046">
    <property type="entry name" value="GST_C"/>
</dbReference>
<feature type="domain" description="GST C-terminal" evidence="3">
    <location>
        <begin position="134"/>
        <end position="271"/>
    </location>
</feature>
<dbReference type="AlphaFoldDB" id="A0A9P6UBS9"/>
<reference evidence="5" key="1">
    <citation type="journal article" date="2020" name="Fungal Divers.">
        <title>Resolving the Mortierellaceae phylogeny through synthesis of multi-gene phylogenetics and phylogenomics.</title>
        <authorList>
            <person name="Vandepol N."/>
            <person name="Liber J."/>
            <person name="Desiro A."/>
            <person name="Na H."/>
            <person name="Kennedy M."/>
            <person name="Barry K."/>
            <person name="Grigoriev I.V."/>
            <person name="Miller A.N."/>
            <person name="O'Donnell K."/>
            <person name="Stajich J.E."/>
            <person name="Bonito G."/>
        </authorList>
    </citation>
    <scope>NUCLEOTIDE SEQUENCE</scope>
    <source>
        <strain evidence="5">BC1065</strain>
    </source>
</reference>
<feature type="domain" description="GST N-terminal" evidence="2">
    <location>
        <begin position="52"/>
        <end position="132"/>
    </location>
</feature>
<dbReference type="Gene3D" id="3.10.180.10">
    <property type="entry name" value="2,3-Dihydroxybiphenyl 1,2-Dioxygenase, domain 1"/>
    <property type="match status" value="1"/>
</dbReference>
<feature type="region of interest" description="Disordered" evidence="1">
    <location>
        <begin position="1"/>
        <end position="34"/>
    </location>
</feature>
<dbReference type="Proteomes" id="UP000807716">
    <property type="component" value="Unassembled WGS sequence"/>
</dbReference>
<comment type="caution">
    <text evidence="5">The sequence shown here is derived from an EMBL/GenBank/DDBJ whole genome shotgun (WGS) entry which is preliminary data.</text>
</comment>
<proteinExistence type="predicted"/>
<keyword evidence="6" id="KW-1185">Reference proteome</keyword>
<dbReference type="PROSITE" id="PS50405">
    <property type="entry name" value="GST_CTER"/>
    <property type="match status" value="1"/>
</dbReference>
<evidence type="ECO:0000256" key="1">
    <source>
        <dbReference type="SAM" id="MobiDB-lite"/>
    </source>
</evidence>
<gene>
    <name evidence="5" type="ORF">DFQ27_002406</name>
</gene>
<accession>A0A9P6UBS9</accession>
<dbReference type="SUPFAM" id="SSF47616">
    <property type="entry name" value="GST C-terminal domain-like"/>
    <property type="match status" value="1"/>
</dbReference>
<evidence type="ECO:0000313" key="6">
    <source>
        <dbReference type="Proteomes" id="UP000807716"/>
    </source>
</evidence>
<dbReference type="InterPro" id="IPR050213">
    <property type="entry name" value="GST_superfamily"/>
</dbReference>
<evidence type="ECO:0000259" key="4">
    <source>
        <dbReference type="PROSITE" id="PS51819"/>
    </source>
</evidence>
<dbReference type="GO" id="GO:0006749">
    <property type="term" value="P:glutathione metabolic process"/>
    <property type="evidence" value="ECO:0007669"/>
    <property type="project" value="TreeGrafter"/>
</dbReference>
<dbReference type="InterPro" id="IPR036249">
    <property type="entry name" value="Thioredoxin-like_sf"/>
</dbReference>
<dbReference type="Gene3D" id="1.20.1050.10">
    <property type="match status" value="1"/>
</dbReference>
<evidence type="ECO:0000259" key="3">
    <source>
        <dbReference type="PROSITE" id="PS50405"/>
    </source>
</evidence>
<dbReference type="OrthoDB" id="414243at2759"/>